<dbReference type="EMBL" id="AHNY02000249">
    <property type="protein sequence ID" value="EMY23326.1"/>
    <property type="molecule type" value="Genomic_DNA"/>
</dbReference>
<organism evidence="1 2">
    <name type="scientific">Leptospira interrogans serovar Australis str. 200703203</name>
    <dbReference type="NCBI Taxonomy" id="1085541"/>
    <lineage>
        <taxon>Bacteria</taxon>
        <taxon>Pseudomonadati</taxon>
        <taxon>Spirochaetota</taxon>
        <taxon>Spirochaetia</taxon>
        <taxon>Leptospirales</taxon>
        <taxon>Leptospiraceae</taxon>
        <taxon>Leptospira</taxon>
    </lineage>
</organism>
<accession>N1UHE5</accession>
<name>N1UHE5_LEPIR</name>
<reference evidence="1 2" key="1">
    <citation type="submission" date="2013-02" db="EMBL/GenBank/DDBJ databases">
        <authorList>
            <person name="Harkins D.M."/>
            <person name="Durkin A.S."/>
            <person name="Brinkac L.M."/>
            <person name="Haft D.H."/>
            <person name="Selengut J.D."/>
            <person name="Sanka R."/>
            <person name="DePew J."/>
            <person name="Purushe J."/>
            <person name="Picardeau M."/>
            <person name="Werts C."/>
            <person name="Goarant C."/>
            <person name="Vinetz J.M."/>
            <person name="Sutton G.G."/>
            <person name="Nierman W.C."/>
            <person name="Fouts D.E."/>
        </authorList>
    </citation>
    <scope>NUCLEOTIDE SEQUENCE [LARGE SCALE GENOMIC DNA]</scope>
    <source>
        <strain evidence="1 2">200703203</strain>
    </source>
</reference>
<dbReference type="AlphaFoldDB" id="N1UHE5"/>
<evidence type="ECO:0000313" key="1">
    <source>
        <dbReference type="EMBL" id="EMY23326.1"/>
    </source>
</evidence>
<dbReference type="BioCyc" id="LINT1085541:G11IQ-1080-MONOMER"/>
<protein>
    <submittedName>
        <fullName evidence="1">Uncharacterized protein</fullName>
    </submittedName>
</protein>
<comment type="caution">
    <text evidence="1">The sequence shown here is derived from an EMBL/GenBank/DDBJ whole genome shotgun (WGS) entry which is preliminary data.</text>
</comment>
<sequence length="49" mass="5662">MDFMEASESKWKPFLGTCIVLIGAIFFPQKRSLLNWSIDTILILLLHSH</sequence>
<evidence type="ECO:0000313" key="2">
    <source>
        <dbReference type="Proteomes" id="UP000012220"/>
    </source>
</evidence>
<gene>
    <name evidence="1" type="ORF">LEP1GSC115_4232</name>
</gene>
<proteinExistence type="predicted"/>
<dbReference type="Proteomes" id="UP000012220">
    <property type="component" value="Unassembled WGS sequence"/>
</dbReference>